<dbReference type="EMBL" id="LT594324">
    <property type="protein sequence ID" value="SBT42326.1"/>
    <property type="molecule type" value="Genomic_DNA"/>
</dbReference>
<protein>
    <submittedName>
        <fullName evidence="2">Thiosulfate dehydrogenase [quinone] large subunit</fullName>
    </submittedName>
</protein>
<evidence type="ECO:0000313" key="3">
    <source>
        <dbReference type="Proteomes" id="UP000198765"/>
    </source>
</evidence>
<keyword evidence="1" id="KW-0812">Transmembrane</keyword>
<keyword evidence="3" id="KW-1185">Reference proteome</keyword>
<feature type="transmembrane region" description="Helical" evidence="1">
    <location>
        <begin position="140"/>
        <end position="157"/>
    </location>
</feature>
<evidence type="ECO:0000256" key="1">
    <source>
        <dbReference type="SAM" id="Phobius"/>
    </source>
</evidence>
<accession>A0A1A8ZE96</accession>
<gene>
    <name evidence="2" type="ORF">GA0070621_1480</name>
</gene>
<dbReference type="PATRIC" id="fig|299146.4.peg.1532"/>
<evidence type="ECO:0000313" key="2">
    <source>
        <dbReference type="EMBL" id="SBT42326.1"/>
    </source>
</evidence>
<name>A0A1A8ZE96_9ACTN</name>
<feature type="transmembrane region" description="Helical" evidence="1">
    <location>
        <begin position="48"/>
        <end position="69"/>
    </location>
</feature>
<sequence>MNVPPESAVRGKGRDVETMTATIERITANTIAPAVRTTREAETTRQKAARYVFAGLRIALGWVFLWAFLDKMFGLGHETAAKNAWINGGSPTKGFLAFGTKGPLEGFYHGIAGATWADWMFMTGLAAIGVALILGIGMRVAAVAGGLLLVMMWTAVLPPANNPFMDDHLIYAGLLAGLALVGAGNTLGLGRAWAKLPIVQRLPWLK</sequence>
<proteinExistence type="predicted"/>
<dbReference type="Proteomes" id="UP000198765">
    <property type="component" value="Chromosome I"/>
</dbReference>
<keyword evidence="1" id="KW-1133">Transmembrane helix</keyword>
<organism evidence="2 3">
    <name type="scientific">Micromonospora narathiwatensis</name>
    <dbReference type="NCBI Taxonomy" id="299146"/>
    <lineage>
        <taxon>Bacteria</taxon>
        <taxon>Bacillati</taxon>
        <taxon>Actinomycetota</taxon>
        <taxon>Actinomycetes</taxon>
        <taxon>Micromonosporales</taxon>
        <taxon>Micromonosporaceae</taxon>
        <taxon>Micromonospora</taxon>
    </lineage>
</organism>
<feature type="transmembrane region" description="Helical" evidence="1">
    <location>
        <begin position="169"/>
        <end position="194"/>
    </location>
</feature>
<keyword evidence="1" id="KW-0472">Membrane</keyword>
<reference evidence="2 3" key="1">
    <citation type="submission" date="2016-06" db="EMBL/GenBank/DDBJ databases">
        <authorList>
            <person name="Kjaerup R.B."/>
            <person name="Dalgaard T.S."/>
            <person name="Juul-Madsen H.R."/>
        </authorList>
    </citation>
    <scope>NUCLEOTIDE SEQUENCE [LARGE SCALE GENOMIC DNA]</scope>
    <source>
        <strain evidence="2 3">DSM 45248</strain>
    </source>
</reference>
<feature type="transmembrane region" description="Helical" evidence="1">
    <location>
        <begin position="107"/>
        <end position="133"/>
    </location>
</feature>
<dbReference type="AlphaFoldDB" id="A0A1A8ZE96"/>